<accession>A0A2I1M608</accession>
<evidence type="ECO:0000256" key="2">
    <source>
        <dbReference type="PROSITE-ProRule" id="PRU01161"/>
    </source>
</evidence>
<name>A0A2I1M608_9BIFI</name>
<evidence type="ECO:0000259" key="3">
    <source>
        <dbReference type="PROSITE" id="PS51635"/>
    </source>
</evidence>
<sequence>MVTGIIDVGGGYRDIFGAGVLDGLLKAEQQFDRCYGISAGSGNLTSFLAGQYKRNYRFYMEYAFRHRYASMRNLLTTRNFVGLDYAYGTLSNSDGEYPLNYEAFAANPAEFTVVASNALTGQPEYFSKEHMHQDDYSIIMASSCVPVANKPMQIDNVPFYDGGITDPIPVQRAFDDGCDRVVLITTHPDDFVRDPHKDAAPARVLQRSYPQAAQALRNRAKVYNDEMTVARQYAAEGRLLIVCPDDTYGLDTLSKTRQGLLDMYNDGVGKAQKIVEFLAGSYDE</sequence>
<reference evidence="4 5" key="1">
    <citation type="submission" date="2017-12" db="EMBL/GenBank/DDBJ databases">
        <title>Phylogenetic diversity of female urinary microbiome.</title>
        <authorList>
            <person name="Thomas-White K."/>
            <person name="Wolfe A.J."/>
        </authorList>
    </citation>
    <scope>NUCLEOTIDE SEQUENCE [LARGE SCALE GENOMIC DNA]</scope>
    <source>
        <strain evidence="4 5">UMB0064</strain>
    </source>
</reference>
<feature type="short sequence motif" description="GXSXG" evidence="2">
    <location>
        <begin position="36"/>
        <end position="40"/>
    </location>
</feature>
<dbReference type="AlphaFoldDB" id="A0A2I1M608"/>
<protein>
    <submittedName>
        <fullName evidence="4">Patatin family protein</fullName>
    </submittedName>
</protein>
<dbReference type="InterPro" id="IPR045943">
    <property type="entry name" value="DUF6363"/>
</dbReference>
<dbReference type="InterPro" id="IPR037483">
    <property type="entry name" value="YjjU-like"/>
</dbReference>
<evidence type="ECO:0000313" key="4">
    <source>
        <dbReference type="EMBL" id="PKZ15534.1"/>
    </source>
</evidence>
<dbReference type="SUPFAM" id="SSF52151">
    <property type="entry name" value="FabD/lysophospholipase-like"/>
    <property type="match status" value="1"/>
</dbReference>
<gene>
    <name evidence="4" type="ORF">CYJ32_03985</name>
</gene>
<comment type="caution">
    <text evidence="2">Lacks conserved residue(s) required for the propagation of feature annotation.</text>
</comment>
<dbReference type="Pfam" id="PF01734">
    <property type="entry name" value="Patatin"/>
    <property type="match status" value="1"/>
</dbReference>
<dbReference type="RefSeq" id="WP_021618098.1">
    <property type="nucleotide sequence ID" value="NZ_CAMYCS010000001.1"/>
</dbReference>
<evidence type="ECO:0000313" key="5">
    <source>
        <dbReference type="Proteomes" id="UP000242263"/>
    </source>
</evidence>
<dbReference type="EMBL" id="PKGU01000002">
    <property type="protein sequence ID" value="PKZ15534.1"/>
    <property type="molecule type" value="Genomic_DNA"/>
</dbReference>
<dbReference type="Proteomes" id="UP000242263">
    <property type="component" value="Unassembled WGS sequence"/>
</dbReference>
<comment type="caution">
    <text evidence="4">The sequence shown here is derived from an EMBL/GenBank/DDBJ whole genome shotgun (WGS) entry which is preliminary data.</text>
</comment>
<dbReference type="GO" id="GO:0016787">
    <property type="term" value="F:hydrolase activity"/>
    <property type="evidence" value="ECO:0007669"/>
    <property type="project" value="UniProtKB-UniRule"/>
</dbReference>
<organism evidence="4 5">
    <name type="scientific">Alloscardovia omnicolens</name>
    <dbReference type="NCBI Taxonomy" id="419015"/>
    <lineage>
        <taxon>Bacteria</taxon>
        <taxon>Bacillati</taxon>
        <taxon>Actinomycetota</taxon>
        <taxon>Actinomycetes</taxon>
        <taxon>Bifidobacteriales</taxon>
        <taxon>Bifidobacteriaceae</taxon>
        <taxon>Alloscardovia</taxon>
    </lineage>
</organism>
<feature type="active site" description="Proton acceptor" evidence="2">
    <location>
        <position position="161"/>
    </location>
</feature>
<proteinExistence type="predicted"/>
<dbReference type="Pfam" id="PF19890">
    <property type="entry name" value="DUF6363"/>
    <property type="match status" value="1"/>
</dbReference>
<dbReference type="CDD" id="cd07208">
    <property type="entry name" value="Pat_hypo_Ecoli_yjju_like"/>
    <property type="match status" value="1"/>
</dbReference>
<feature type="active site" description="Nucleophile" evidence="2">
    <location>
        <position position="38"/>
    </location>
</feature>
<keyword evidence="1 2" id="KW-0443">Lipid metabolism</keyword>
<keyword evidence="2" id="KW-0378">Hydrolase</keyword>
<feature type="short sequence motif" description="DGA/G" evidence="2">
    <location>
        <begin position="161"/>
        <end position="163"/>
    </location>
</feature>
<keyword evidence="2" id="KW-0442">Lipid degradation</keyword>
<dbReference type="InterPro" id="IPR016035">
    <property type="entry name" value="Acyl_Trfase/lysoPLipase"/>
</dbReference>
<dbReference type="PROSITE" id="PS51635">
    <property type="entry name" value="PNPLA"/>
    <property type="match status" value="1"/>
</dbReference>
<dbReference type="GO" id="GO:0016042">
    <property type="term" value="P:lipid catabolic process"/>
    <property type="evidence" value="ECO:0007669"/>
    <property type="project" value="UniProtKB-UniRule"/>
</dbReference>
<dbReference type="InterPro" id="IPR002641">
    <property type="entry name" value="PNPLA_dom"/>
</dbReference>
<dbReference type="Gene3D" id="3.40.1090.10">
    <property type="entry name" value="Cytosolic phospholipase A2 catalytic domain"/>
    <property type="match status" value="1"/>
</dbReference>
<feature type="domain" description="PNPLA" evidence="3">
    <location>
        <begin position="5"/>
        <end position="174"/>
    </location>
</feature>
<evidence type="ECO:0000256" key="1">
    <source>
        <dbReference type="ARBA" id="ARBA00023098"/>
    </source>
</evidence>